<gene>
    <name evidence="2" type="ORF">UPYG_G00145640</name>
</gene>
<proteinExistence type="predicted"/>
<dbReference type="Proteomes" id="UP001557470">
    <property type="component" value="Unassembled WGS sequence"/>
</dbReference>
<protein>
    <submittedName>
        <fullName evidence="2">Uncharacterized protein</fullName>
    </submittedName>
</protein>
<keyword evidence="1" id="KW-1133">Transmembrane helix</keyword>
<organism evidence="2 3">
    <name type="scientific">Umbra pygmaea</name>
    <name type="common">Eastern mudminnow</name>
    <dbReference type="NCBI Taxonomy" id="75934"/>
    <lineage>
        <taxon>Eukaryota</taxon>
        <taxon>Metazoa</taxon>
        <taxon>Chordata</taxon>
        <taxon>Craniata</taxon>
        <taxon>Vertebrata</taxon>
        <taxon>Euteleostomi</taxon>
        <taxon>Actinopterygii</taxon>
        <taxon>Neopterygii</taxon>
        <taxon>Teleostei</taxon>
        <taxon>Protacanthopterygii</taxon>
        <taxon>Esociformes</taxon>
        <taxon>Umbridae</taxon>
        <taxon>Umbra</taxon>
    </lineage>
</organism>
<dbReference type="AlphaFoldDB" id="A0ABD0WW72"/>
<evidence type="ECO:0000256" key="1">
    <source>
        <dbReference type="SAM" id="Phobius"/>
    </source>
</evidence>
<comment type="caution">
    <text evidence="2">The sequence shown here is derived from an EMBL/GenBank/DDBJ whole genome shotgun (WGS) entry which is preliminary data.</text>
</comment>
<keyword evidence="1" id="KW-0472">Membrane</keyword>
<accession>A0ABD0WW72</accession>
<feature type="transmembrane region" description="Helical" evidence="1">
    <location>
        <begin position="14"/>
        <end position="33"/>
    </location>
</feature>
<sequence length="199" mass="22399">MPWLWRLFGQLSQVKWSLCLMPLLMVPIAFIICTKCSKRKKTSSLSLVEPGEISGEKPPNESIEVTTSEPVTTINVPVSSKLKSSESKRAHRVSYPAHVTPKSLKKNVRQLPPVPEQNKSNVRRHSSYTESAVYDIVGVDVRNPWPILDKNAPVQQTTDGINHIGEIFEEDKEGSFPVYATVIKNKFRSKSSKHSPMNF</sequence>
<reference evidence="2 3" key="1">
    <citation type="submission" date="2024-06" db="EMBL/GenBank/DDBJ databases">
        <authorList>
            <person name="Pan Q."/>
            <person name="Wen M."/>
            <person name="Jouanno E."/>
            <person name="Zahm M."/>
            <person name="Klopp C."/>
            <person name="Cabau C."/>
            <person name="Louis A."/>
            <person name="Berthelot C."/>
            <person name="Parey E."/>
            <person name="Roest Crollius H."/>
            <person name="Montfort J."/>
            <person name="Robinson-Rechavi M."/>
            <person name="Bouchez O."/>
            <person name="Lampietro C."/>
            <person name="Lopez Roques C."/>
            <person name="Donnadieu C."/>
            <person name="Postlethwait J."/>
            <person name="Bobe J."/>
            <person name="Verreycken H."/>
            <person name="Guiguen Y."/>
        </authorList>
    </citation>
    <scope>NUCLEOTIDE SEQUENCE [LARGE SCALE GENOMIC DNA]</scope>
    <source>
        <strain evidence="2">Up_M1</strain>
        <tissue evidence="2">Testis</tissue>
    </source>
</reference>
<name>A0ABD0WW72_UMBPY</name>
<evidence type="ECO:0000313" key="2">
    <source>
        <dbReference type="EMBL" id="KAL0984705.1"/>
    </source>
</evidence>
<evidence type="ECO:0000313" key="3">
    <source>
        <dbReference type="Proteomes" id="UP001557470"/>
    </source>
</evidence>
<keyword evidence="1" id="KW-0812">Transmembrane</keyword>
<keyword evidence="3" id="KW-1185">Reference proteome</keyword>
<dbReference type="EMBL" id="JAGEUA010000004">
    <property type="protein sequence ID" value="KAL0984705.1"/>
    <property type="molecule type" value="Genomic_DNA"/>
</dbReference>